<dbReference type="Pfam" id="PF02875">
    <property type="entry name" value="Mur_ligase_C"/>
    <property type="match status" value="1"/>
</dbReference>
<dbReference type="InterPro" id="IPR036615">
    <property type="entry name" value="Mur_ligase_C_dom_sf"/>
</dbReference>
<reference evidence="6 7" key="1">
    <citation type="journal article" date="2015" name="Nature">
        <title>rRNA introns, odd ribosomes, and small enigmatic genomes across a large radiation of phyla.</title>
        <authorList>
            <person name="Brown C.T."/>
            <person name="Hug L.A."/>
            <person name="Thomas B.C."/>
            <person name="Sharon I."/>
            <person name="Castelle C.J."/>
            <person name="Singh A."/>
            <person name="Wilkins M.J."/>
            <person name="Williams K.H."/>
            <person name="Banfield J.F."/>
        </authorList>
    </citation>
    <scope>NUCLEOTIDE SEQUENCE [LARGE SCALE GENOMIC DNA]</scope>
</reference>
<dbReference type="PANTHER" id="PTHR43024">
    <property type="entry name" value="UDP-N-ACETYLMURAMOYL-TRIPEPTIDE--D-ALANYL-D-ALANINE LIGASE"/>
    <property type="match status" value="1"/>
</dbReference>
<dbReference type="Pfam" id="PF08245">
    <property type="entry name" value="Mur_ligase_M"/>
    <property type="match status" value="1"/>
</dbReference>
<evidence type="ECO:0000256" key="3">
    <source>
        <dbReference type="ARBA" id="ARBA00022840"/>
    </source>
</evidence>
<evidence type="ECO:0000256" key="1">
    <source>
        <dbReference type="ARBA" id="ARBA00022598"/>
    </source>
</evidence>
<organism evidence="6 7">
    <name type="scientific">Candidatus Curtissbacteria bacterium GW2011_GWC2_38_9</name>
    <dbReference type="NCBI Taxonomy" id="1618414"/>
    <lineage>
        <taxon>Bacteria</taxon>
        <taxon>Candidatus Curtissiibacteriota</taxon>
    </lineage>
</organism>
<protein>
    <submittedName>
        <fullName evidence="6">UDP-N-acetylmuramoyl-tripeptide-D-alanyl-D-alanine ligase</fullName>
    </submittedName>
</protein>
<gene>
    <name evidence="6" type="ORF">UT12_C0001G0055</name>
</gene>
<evidence type="ECO:0000259" key="5">
    <source>
        <dbReference type="Pfam" id="PF08245"/>
    </source>
</evidence>
<keyword evidence="2" id="KW-0547">Nucleotide-binding</keyword>
<dbReference type="Gene3D" id="3.90.190.20">
    <property type="entry name" value="Mur ligase, C-terminal domain"/>
    <property type="match status" value="1"/>
</dbReference>
<dbReference type="Gene3D" id="3.40.1190.10">
    <property type="entry name" value="Mur-like, catalytic domain"/>
    <property type="match status" value="1"/>
</dbReference>
<proteinExistence type="predicted"/>
<evidence type="ECO:0000259" key="4">
    <source>
        <dbReference type="Pfam" id="PF02875"/>
    </source>
</evidence>
<keyword evidence="1 6" id="KW-0436">Ligase</keyword>
<dbReference type="PATRIC" id="fig|1618414.3.peg.55"/>
<evidence type="ECO:0000313" key="6">
    <source>
        <dbReference type="EMBL" id="KKQ90187.1"/>
    </source>
</evidence>
<accession>A0A0G0LGL4</accession>
<sequence length="400" mass="44369">MLNLNVYREVKSWKKPLHLSRTILAKNYLKLLPQIEIIGITGSVGKTLTQNAIASVLSQKYKVAVGDENLDPTFRIPKTILATKPWHQKMILEYGVEHPHDMDYYLSLVKPKIAVVTAIAPTHTKYLGDVNGVFREKVKLIESLPKTGHAVLNIDDTYCHKMAAKTKAHIWWFGQKAKDGVKISHYSQNLKGSKFRLHFNGQKASVSTKVVGRHQLTSAYAAATCGIICGLTLKQIAKGLSQTKPPQHRLNLIVTKNISIIDDSYNASLKAAIEAINTLLALGKRRPKVAVFGEMKDLGSLSKSQHQSLGAKVAKSKIKYLFTVGKVAQIIAKSARKHKFGGKIINVVTTNEAIKEIKKVVTHKSLVLVKGSRHAHLERIVYGLLHKSTKINCHHCGELK</sequence>
<evidence type="ECO:0000313" key="7">
    <source>
        <dbReference type="Proteomes" id="UP000034893"/>
    </source>
</evidence>
<dbReference type="InterPro" id="IPR004101">
    <property type="entry name" value="Mur_ligase_C"/>
</dbReference>
<dbReference type="SUPFAM" id="SSF53244">
    <property type="entry name" value="MurD-like peptide ligases, peptide-binding domain"/>
    <property type="match status" value="1"/>
</dbReference>
<dbReference type="InterPro" id="IPR051046">
    <property type="entry name" value="MurCDEF_CellWall_CoF430Synth"/>
</dbReference>
<dbReference type="GO" id="GO:0016881">
    <property type="term" value="F:acid-amino acid ligase activity"/>
    <property type="evidence" value="ECO:0007669"/>
    <property type="project" value="InterPro"/>
</dbReference>
<evidence type="ECO:0000256" key="2">
    <source>
        <dbReference type="ARBA" id="ARBA00022741"/>
    </source>
</evidence>
<dbReference type="PANTHER" id="PTHR43024:SF1">
    <property type="entry name" value="UDP-N-ACETYLMURAMOYL-TRIPEPTIDE--D-ALANYL-D-ALANINE LIGASE"/>
    <property type="match status" value="1"/>
</dbReference>
<feature type="domain" description="Mur ligase central" evidence="5">
    <location>
        <begin position="40"/>
        <end position="225"/>
    </location>
</feature>
<comment type="caution">
    <text evidence="6">The sequence shown here is derived from an EMBL/GenBank/DDBJ whole genome shotgun (WGS) entry which is preliminary data.</text>
</comment>
<dbReference type="GO" id="GO:0005524">
    <property type="term" value="F:ATP binding"/>
    <property type="evidence" value="ECO:0007669"/>
    <property type="project" value="UniProtKB-KW"/>
</dbReference>
<dbReference type="EMBL" id="LBVP01000001">
    <property type="protein sequence ID" value="KKQ90187.1"/>
    <property type="molecule type" value="Genomic_DNA"/>
</dbReference>
<name>A0A0G0LGL4_9BACT</name>
<dbReference type="InterPro" id="IPR036565">
    <property type="entry name" value="Mur-like_cat_sf"/>
</dbReference>
<dbReference type="InterPro" id="IPR013221">
    <property type="entry name" value="Mur_ligase_cen"/>
</dbReference>
<dbReference type="Proteomes" id="UP000034893">
    <property type="component" value="Unassembled WGS sequence"/>
</dbReference>
<feature type="domain" description="Mur ligase C-terminal" evidence="4">
    <location>
        <begin position="248"/>
        <end position="373"/>
    </location>
</feature>
<dbReference type="AlphaFoldDB" id="A0A0G0LGL4"/>
<dbReference type="SUPFAM" id="SSF53623">
    <property type="entry name" value="MurD-like peptide ligases, catalytic domain"/>
    <property type="match status" value="1"/>
</dbReference>
<keyword evidence="3" id="KW-0067">ATP-binding</keyword>